<dbReference type="InterPro" id="IPR009486">
    <property type="entry name" value="Pur_nuclsid_perm"/>
</dbReference>
<reference evidence="1 2" key="1">
    <citation type="journal article" date="2012" name="Eukaryot. Cell">
        <title>Genome sequence of the fungus Glarea lozoyensis: the first genome sequence of a species from the Helotiaceae family.</title>
        <authorList>
            <person name="Youssar L."/>
            <person name="Gruening B.A."/>
            <person name="Erxleben A."/>
            <person name="Guenther S."/>
            <person name="Huettel W."/>
        </authorList>
    </citation>
    <scope>NUCLEOTIDE SEQUENCE [LARGE SCALE GENOMIC DNA]</scope>
    <source>
        <strain evidence="2">ATCC 74030 / MF5533</strain>
    </source>
</reference>
<dbReference type="AlphaFoldDB" id="H0EFU7"/>
<dbReference type="EMBL" id="AGUE01000021">
    <property type="protein sequence ID" value="EHL02561.1"/>
    <property type="molecule type" value="Genomic_DNA"/>
</dbReference>
<comment type="caution">
    <text evidence="1">The sequence shown here is derived from an EMBL/GenBank/DDBJ whole genome shotgun (WGS) entry which is preliminary data.</text>
</comment>
<dbReference type="PANTHER" id="PTHR38643:SF1">
    <property type="entry name" value="PURINE NUCLEOSIDE PERMEASE C285.05-RELATED"/>
    <property type="match status" value="1"/>
</dbReference>
<evidence type="ECO:0008006" key="3">
    <source>
        <dbReference type="Google" id="ProtNLM"/>
    </source>
</evidence>
<dbReference type="GO" id="GO:0009116">
    <property type="term" value="P:nucleoside metabolic process"/>
    <property type="evidence" value="ECO:0007669"/>
    <property type="project" value="InterPro"/>
</dbReference>
<dbReference type="InterPro" id="IPR035994">
    <property type="entry name" value="Nucleoside_phosphorylase_sf"/>
</dbReference>
<organism evidence="1 2">
    <name type="scientific">Glarea lozoyensis (strain ATCC 74030 / MF5533)</name>
    <dbReference type="NCBI Taxonomy" id="1104152"/>
    <lineage>
        <taxon>Eukaryota</taxon>
        <taxon>Fungi</taxon>
        <taxon>Dikarya</taxon>
        <taxon>Ascomycota</taxon>
        <taxon>Pezizomycotina</taxon>
        <taxon>Leotiomycetes</taxon>
        <taxon>Helotiales</taxon>
        <taxon>Helotiaceae</taxon>
        <taxon>Glarea</taxon>
    </lineage>
</organism>
<dbReference type="OrthoDB" id="2331083at2759"/>
<dbReference type="GO" id="GO:0003824">
    <property type="term" value="F:catalytic activity"/>
    <property type="evidence" value="ECO:0007669"/>
    <property type="project" value="InterPro"/>
</dbReference>
<dbReference type="GO" id="GO:0055085">
    <property type="term" value="P:transmembrane transport"/>
    <property type="evidence" value="ECO:0007669"/>
    <property type="project" value="InterPro"/>
</dbReference>
<gene>
    <name evidence="1" type="ORF">M7I_1355</name>
</gene>
<dbReference type="Proteomes" id="UP000005446">
    <property type="component" value="Unassembled WGS sequence"/>
</dbReference>
<dbReference type="HOGENOM" id="CLU_502520_0_0_1"/>
<dbReference type="InParanoid" id="H0EFU7"/>
<dbReference type="Gene3D" id="3.40.50.1580">
    <property type="entry name" value="Nucleoside phosphorylase domain"/>
    <property type="match status" value="1"/>
</dbReference>
<dbReference type="PANTHER" id="PTHR38643">
    <property type="entry name" value="PURINE NUCLEOSIDE PERMEASE C285.05-RELATED"/>
    <property type="match status" value="1"/>
</dbReference>
<proteinExistence type="predicted"/>
<sequence>MFPPEADAWLHPANVSNSIDTLLAQNITVPGFAPLYPKIHCQASGEACLLITGEGEINAASTITSLVHSTAFDLRHTYFLISGIAGVNPNQGTLADVIFAKFSVQFGLQYEFDAREMPKGWNTGYAGLGANHPDMYPTATYGTEVFELNTNLRDIALGFASSATLIDSPESVKYRANYNLQTAAKSTPKFKQAIRKPAVKKGDVMCSDVYYTGTLLGESAENTTRLYSNGSATYYMTAQEDNATLEALLRGAAHKVLDFSRVILMRSAANFDRPHPAITSYDNLYTVVQGGFGSSLKNLQITGTLVIRGIINEWSTRFEQGIKPSNYIGDIFGTLGGTPEFGPYIVGNNPVQGRDFVSVRVLVFELDLSDKISSCEKSRDFYRTPDTTDLTWFGIYMDIVRPRRMCSFDLFAQPRSGRQISTTRSRFFAWFQSQPKGSLAQFLILPLNNIIQSPLKPLLPRPPPNQTSRPHNITLPGQRRNLHIQRTVHASLPKQSPHRLQRAHHAKHRRPFLPQQIHTYLAGIPRYIGMAYPRHELDIWCY</sequence>
<evidence type="ECO:0000313" key="2">
    <source>
        <dbReference type="Proteomes" id="UP000005446"/>
    </source>
</evidence>
<dbReference type="Pfam" id="PF06516">
    <property type="entry name" value="NUP"/>
    <property type="match status" value="1"/>
</dbReference>
<accession>H0EFU7</accession>
<dbReference type="GO" id="GO:0005783">
    <property type="term" value="C:endoplasmic reticulum"/>
    <property type="evidence" value="ECO:0007669"/>
    <property type="project" value="TreeGrafter"/>
</dbReference>
<protein>
    <recommendedName>
        <fullName evidence="3">Purine nucleoside permease</fullName>
    </recommendedName>
</protein>
<keyword evidence="2" id="KW-1185">Reference proteome</keyword>
<name>H0EFU7_GLAL7</name>
<evidence type="ECO:0000313" key="1">
    <source>
        <dbReference type="EMBL" id="EHL02561.1"/>
    </source>
</evidence>